<dbReference type="OrthoDB" id="9774125at2"/>
<sequence>MRWIRGCALAAVSILALIVAACSQPAVPLTGTIADAYTGKPVVATLTIGDLQVTTDANGVYQIDRWSARDVIKVVASGYEPIEINLSTLPNLERPSPPAVTLEPVQVRPNTLSGVITDLYTGMPVAGALVQASETISATTDAEGRYVLTGVPETFRVTITADGYAPVVSDVARTTLFDAAIRPDTLRGAVTDGYTGRPIAGASVALGDLRATTDSNGQYVLRGVPEKGTMTISARGYARLDQPVERVTTLDVALRPDTLSGTLIDAQSRQPIRNATIIATLNLQSSDVAMTRIDNSSDGSFTLEGIPEQGYLQVLAPGYRKAVIELRPGSVPATIELEPFYSKALYVTAAVASRWNLLMKYFDIIDATELNAIVIDIKSDLRDDLGLVYYDSQVPIVRELGTFKPYMDLRAILNEARRRGIYTIARVHMFSHDNVLAEAKPEWAAKDRTTGGIFYDYPAPSIRYAWLDPWNENVWDYNIQLSVEAALLGFDEIQYDYIRFPSLEFSPTDKDRLLLSREGTPEERWANITEVLKRSHRAINGAGAFFSVDVFGYTAFGPSRLLGQNLSMMAEYTDYISPMIYPSHFNPGEFGFDNPAKYPYEVIQKSMSAAFKQVEGKRALLRPWLQDFTLIWVPKELLVEYTPAEVRAQIRAVEEFDASAGWILYDSTNVYHVEALKPAE</sequence>
<name>A7NMH9_ROSCS</name>
<reference evidence="3 4" key="1">
    <citation type="submission" date="2007-08" db="EMBL/GenBank/DDBJ databases">
        <title>Complete sequence of Roseiflexus castenholzii DSM 13941.</title>
        <authorList>
            <consortium name="US DOE Joint Genome Institute"/>
            <person name="Copeland A."/>
            <person name="Lucas S."/>
            <person name="Lapidus A."/>
            <person name="Barry K."/>
            <person name="Glavina del Rio T."/>
            <person name="Dalin E."/>
            <person name="Tice H."/>
            <person name="Pitluck S."/>
            <person name="Thompson L.S."/>
            <person name="Brettin T."/>
            <person name="Bruce D."/>
            <person name="Detter J.C."/>
            <person name="Han C."/>
            <person name="Tapia R."/>
            <person name="Schmutz J."/>
            <person name="Larimer F."/>
            <person name="Land M."/>
            <person name="Hauser L."/>
            <person name="Kyrpides N."/>
            <person name="Mikhailova N."/>
            <person name="Bryant D.A."/>
            <person name="Hanada S."/>
            <person name="Tsukatani Y."/>
            <person name="Richardson P."/>
        </authorList>
    </citation>
    <scope>NUCLEOTIDE SEQUENCE [LARGE SCALE GENOMIC DNA]</scope>
    <source>
        <strain evidence="4">DSM 13941 / HLO8</strain>
    </source>
</reference>
<evidence type="ECO:0000313" key="4">
    <source>
        <dbReference type="Proteomes" id="UP000000263"/>
    </source>
</evidence>
<dbReference type="KEGG" id="rca:Rcas_2670"/>
<evidence type="ECO:0000256" key="1">
    <source>
        <dbReference type="SAM" id="SignalP"/>
    </source>
</evidence>
<feature type="domain" description="DUF4015" evidence="2">
    <location>
        <begin position="344"/>
        <end position="671"/>
    </location>
</feature>
<dbReference type="RefSeq" id="WP_012121165.1">
    <property type="nucleotide sequence ID" value="NC_009767.1"/>
</dbReference>
<dbReference type="Pfam" id="PF13200">
    <property type="entry name" value="DUF4015"/>
    <property type="match status" value="1"/>
</dbReference>
<gene>
    <name evidence="3" type="ordered locus">Rcas_2670</name>
</gene>
<keyword evidence="1" id="KW-0732">Signal</keyword>
<dbReference type="AlphaFoldDB" id="A7NMH9"/>
<dbReference type="PROSITE" id="PS51257">
    <property type="entry name" value="PROKAR_LIPOPROTEIN"/>
    <property type="match status" value="1"/>
</dbReference>
<protein>
    <recommendedName>
        <fullName evidence="2">DUF4015 domain-containing protein</fullName>
    </recommendedName>
</protein>
<feature type="signal peptide" evidence="1">
    <location>
        <begin position="1"/>
        <end position="21"/>
    </location>
</feature>
<feature type="chain" id="PRO_5002711053" description="DUF4015 domain-containing protein" evidence="1">
    <location>
        <begin position="22"/>
        <end position="680"/>
    </location>
</feature>
<dbReference type="Gene3D" id="3.20.20.80">
    <property type="entry name" value="Glycosidases"/>
    <property type="match status" value="1"/>
</dbReference>
<dbReference type="SUPFAM" id="SSF49464">
    <property type="entry name" value="Carboxypeptidase regulatory domain-like"/>
    <property type="match status" value="3"/>
</dbReference>
<evidence type="ECO:0000259" key="2">
    <source>
        <dbReference type="Pfam" id="PF13200"/>
    </source>
</evidence>
<dbReference type="EMBL" id="CP000804">
    <property type="protein sequence ID" value="ABU58741.1"/>
    <property type="molecule type" value="Genomic_DNA"/>
</dbReference>
<dbReference type="HOGENOM" id="CLU_404795_0_0_0"/>
<dbReference type="Gene3D" id="2.60.40.1120">
    <property type="entry name" value="Carboxypeptidase-like, regulatory domain"/>
    <property type="match status" value="2"/>
</dbReference>
<dbReference type="eggNOG" id="COG1306">
    <property type="taxonomic scope" value="Bacteria"/>
</dbReference>
<dbReference type="InterPro" id="IPR017853">
    <property type="entry name" value="GH"/>
</dbReference>
<accession>A7NMH9</accession>
<dbReference type="SUPFAM" id="SSF51445">
    <property type="entry name" value="(Trans)glycosidases"/>
    <property type="match status" value="1"/>
</dbReference>
<dbReference type="STRING" id="383372.Rcas_2670"/>
<keyword evidence="4" id="KW-1185">Reference proteome</keyword>
<dbReference type="InterPro" id="IPR025275">
    <property type="entry name" value="DUF4015"/>
</dbReference>
<dbReference type="Pfam" id="PF13620">
    <property type="entry name" value="CarboxypepD_reg"/>
    <property type="match status" value="2"/>
</dbReference>
<evidence type="ECO:0000313" key="3">
    <source>
        <dbReference type="EMBL" id="ABU58741.1"/>
    </source>
</evidence>
<dbReference type="Proteomes" id="UP000000263">
    <property type="component" value="Chromosome"/>
</dbReference>
<proteinExistence type="predicted"/>
<dbReference type="InterPro" id="IPR008969">
    <property type="entry name" value="CarboxyPept-like_regulatory"/>
</dbReference>
<organism evidence="3 4">
    <name type="scientific">Roseiflexus castenholzii (strain DSM 13941 / HLO8)</name>
    <dbReference type="NCBI Taxonomy" id="383372"/>
    <lineage>
        <taxon>Bacteria</taxon>
        <taxon>Bacillati</taxon>
        <taxon>Chloroflexota</taxon>
        <taxon>Chloroflexia</taxon>
        <taxon>Chloroflexales</taxon>
        <taxon>Roseiflexineae</taxon>
        <taxon>Roseiflexaceae</taxon>
        <taxon>Roseiflexus</taxon>
    </lineage>
</organism>